<evidence type="ECO:0000313" key="2">
    <source>
        <dbReference type="EMBL" id="CAG8842887.1"/>
    </source>
</evidence>
<accession>A0ABN7WX31</accession>
<name>A0ABN7WX31_GIGMA</name>
<evidence type="ECO:0000313" key="3">
    <source>
        <dbReference type="Proteomes" id="UP000789901"/>
    </source>
</evidence>
<feature type="region of interest" description="Disordered" evidence="1">
    <location>
        <begin position="283"/>
        <end position="304"/>
    </location>
</feature>
<reference evidence="2 3" key="1">
    <citation type="submission" date="2021-06" db="EMBL/GenBank/DDBJ databases">
        <authorList>
            <person name="Kallberg Y."/>
            <person name="Tangrot J."/>
            <person name="Rosling A."/>
        </authorList>
    </citation>
    <scope>NUCLEOTIDE SEQUENCE [LARGE SCALE GENOMIC DNA]</scope>
    <source>
        <strain evidence="2 3">120-4 pot B 10/14</strain>
    </source>
</reference>
<feature type="non-terminal residue" evidence="2">
    <location>
        <position position="614"/>
    </location>
</feature>
<gene>
    <name evidence="2" type="ORF">GMARGA_LOCUS36234</name>
</gene>
<feature type="non-terminal residue" evidence="2">
    <location>
        <position position="1"/>
    </location>
</feature>
<protein>
    <submittedName>
        <fullName evidence="2">32394_t:CDS:1</fullName>
    </submittedName>
</protein>
<sequence>LFEIYKKEEIEKLNNNLLPNGLKSNDLIKAIKAKHNSFYYILNIKTNEFENDVDKDLRNWLTGKEIDLSSNIKEPLKGYTLEKKLTIEFKVAKIIKKNSDKTLGDFLKERLLKINKSEEILEQIKIEYNKKYVESKEKFDLLPDDWLAEKLTTLDLEFSNDYNNKDKFINEFIRYEFDEDHNDSLKSILGQNYEFSGERKNIEISGQEVEKEELNLGRSMSATYKLPYVSSLIDFNPDLLLNSKEDFTWLKTYFSDLTDEHVKNINESFKKLNKHIKVEFLEEQKTKQPKPNDKNRDKINKETEKEKKLIKTTKEIRKKFGGVFDLKRFTKNKSEEEISYVIDLDGLSILPLFTRIGKITKLIKWLLLCVFKGKHVILITPNRSLKDDGYIHHDPLTRDLSSWIDGNTNKRKCVPEAEGKSSLSILELHELIRYITCEKDDYEFDYIKDKLIDKDNTIIVIDEAYFLSTAYQTVPPLLIRLDYKVLLMIKWEEEKELIYLKTTSNIYGRTKIRKTDYNNQILIIELKPDKRKLLEKSGIPFVVFDNTNSDAISSITKNMPKGSIFLFNSNHRMEISPWARVLISTEESQEKPLESSKKIEKKRSCSAFIIIGRY</sequence>
<organism evidence="2 3">
    <name type="scientific">Gigaspora margarita</name>
    <dbReference type="NCBI Taxonomy" id="4874"/>
    <lineage>
        <taxon>Eukaryota</taxon>
        <taxon>Fungi</taxon>
        <taxon>Fungi incertae sedis</taxon>
        <taxon>Mucoromycota</taxon>
        <taxon>Glomeromycotina</taxon>
        <taxon>Glomeromycetes</taxon>
        <taxon>Diversisporales</taxon>
        <taxon>Gigasporaceae</taxon>
        <taxon>Gigaspora</taxon>
    </lineage>
</organism>
<evidence type="ECO:0000256" key="1">
    <source>
        <dbReference type="SAM" id="MobiDB-lite"/>
    </source>
</evidence>
<dbReference type="Proteomes" id="UP000789901">
    <property type="component" value="Unassembled WGS sequence"/>
</dbReference>
<dbReference type="EMBL" id="CAJVQB010070579">
    <property type="protein sequence ID" value="CAG8842887.1"/>
    <property type="molecule type" value="Genomic_DNA"/>
</dbReference>
<keyword evidence="3" id="KW-1185">Reference proteome</keyword>
<proteinExistence type="predicted"/>
<comment type="caution">
    <text evidence="2">The sequence shown here is derived from an EMBL/GenBank/DDBJ whole genome shotgun (WGS) entry which is preliminary data.</text>
</comment>